<gene>
    <name evidence="7" type="ORF">LKD31_04145</name>
</gene>
<dbReference type="Pfam" id="PF01061">
    <property type="entry name" value="ABC2_membrane"/>
    <property type="match status" value="1"/>
</dbReference>
<evidence type="ECO:0000313" key="8">
    <source>
        <dbReference type="Proteomes" id="UP001199424"/>
    </source>
</evidence>
<keyword evidence="3 5" id="KW-1133">Transmembrane helix</keyword>
<proteinExistence type="predicted"/>
<feature type="domain" description="ABC-2 type transporter transmembrane" evidence="6">
    <location>
        <begin position="125"/>
        <end position="217"/>
    </location>
</feature>
<evidence type="ECO:0000256" key="3">
    <source>
        <dbReference type="ARBA" id="ARBA00022989"/>
    </source>
</evidence>
<reference evidence="7" key="1">
    <citation type="submission" date="2021-10" db="EMBL/GenBank/DDBJ databases">
        <title>Anaerobic single-cell dispensing facilitates the cultivation of human gut bacteria.</title>
        <authorList>
            <person name="Afrizal A."/>
        </authorList>
    </citation>
    <scope>NUCLEOTIDE SEQUENCE</scope>
    <source>
        <strain evidence="7">CLA-AA-H250</strain>
    </source>
</reference>
<dbReference type="RefSeq" id="WP_308448745.1">
    <property type="nucleotide sequence ID" value="NZ_JAJEQC010000003.1"/>
</dbReference>
<comment type="subcellular location">
    <subcellularLocation>
        <location evidence="1">Membrane</location>
        <topology evidence="1">Multi-pass membrane protein</topology>
    </subcellularLocation>
</comment>
<dbReference type="PANTHER" id="PTHR36832">
    <property type="entry name" value="SLR1174 PROTEIN-RELATED"/>
    <property type="match status" value="1"/>
</dbReference>
<keyword evidence="8" id="KW-1185">Reference proteome</keyword>
<organism evidence="7 8">
    <name type="scientific">Hominenteromicrobium mulieris</name>
    <dbReference type="NCBI Taxonomy" id="2885357"/>
    <lineage>
        <taxon>Bacteria</taxon>
        <taxon>Bacillati</taxon>
        <taxon>Bacillota</taxon>
        <taxon>Clostridia</taxon>
        <taxon>Eubacteriales</taxon>
        <taxon>Oscillospiraceae</taxon>
        <taxon>Hominenteromicrobium</taxon>
    </lineage>
</organism>
<dbReference type="InterPro" id="IPR013525">
    <property type="entry name" value="ABC2_TM"/>
</dbReference>
<feature type="transmembrane region" description="Helical" evidence="5">
    <location>
        <begin position="20"/>
        <end position="45"/>
    </location>
</feature>
<evidence type="ECO:0000313" key="7">
    <source>
        <dbReference type="EMBL" id="MCC2136207.1"/>
    </source>
</evidence>
<protein>
    <submittedName>
        <fullName evidence="7">ABC transporter permease</fullName>
    </submittedName>
</protein>
<feature type="transmembrane region" description="Helical" evidence="5">
    <location>
        <begin position="148"/>
        <end position="171"/>
    </location>
</feature>
<dbReference type="PANTHER" id="PTHR36832:SF2">
    <property type="entry name" value="INTEGRAL MEMBRANE PROTEIN"/>
    <property type="match status" value="1"/>
</dbReference>
<feature type="transmembrane region" description="Helical" evidence="5">
    <location>
        <begin position="235"/>
        <end position="253"/>
    </location>
</feature>
<dbReference type="GO" id="GO:0140359">
    <property type="term" value="F:ABC-type transporter activity"/>
    <property type="evidence" value="ECO:0007669"/>
    <property type="project" value="InterPro"/>
</dbReference>
<dbReference type="GO" id="GO:0016020">
    <property type="term" value="C:membrane"/>
    <property type="evidence" value="ECO:0007669"/>
    <property type="project" value="UniProtKB-SubCell"/>
</dbReference>
<evidence type="ECO:0000256" key="1">
    <source>
        <dbReference type="ARBA" id="ARBA00004141"/>
    </source>
</evidence>
<comment type="caution">
    <text evidence="7">The sequence shown here is derived from an EMBL/GenBank/DDBJ whole genome shotgun (WGS) entry which is preliminary data.</text>
</comment>
<dbReference type="Proteomes" id="UP001199424">
    <property type="component" value="Unassembled WGS sequence"/>
</dbReference>
<evidence type="ECO:0000259" key="6">
    <source>
        <dbReference type="Pfam" id="PF01061"/>
    </source>
</evidence>
<name>A0AAE3AH37_9FIRM</name>
<evidence type="ECO:0000256" key="5">
    <source>
        <dbReference type="SAM" id="Phobius"/>
    </source>
</evidence>
<feature type="transmembrane region" description="Helical" evidence="5">
    <location>
        <begin position="65"/>
        <end position="84"/>
    </location>
</feature>
<evidence type="ECO:0000256" key="4">
    <source>
        <dbReference type="ARBA" id="ARBA00023136"/>
    </source>
</evidence>
<accession>A0AAE3AH37</accession>
<dbReference type="EMBL" id="JAJEQC010000003">
    <property type="protein sequence ID" value="MCC2136207.1"/>
    <property type="molecule type" value="Genomic_DNA"/>
</dbReference>
<dbReference type="AlphaFoldDB" id="A0AAE3AH37"/>
<sequence length="269" mass="29639">MKLKKYISFFRLRCVTGLQYRAAALAGISTQFAWGFLIIFAYHAFYRSDPTAFPMTLQATVNYTWIQQAFLAMFASWVLDGDILEEITSGSISYSLCRPVDLYAMWYTKSLSGRISKVALRAVPILVVAALLPAGYNLTAPTDLPTFFLFLLTMVLGALNSTAFTLLIYVLTMYTLSSTGLRSLLLTLADFLCGGVVPLPFFPPALRRICELTPFAATSNVPYRVYSGDIAGTNAAFAIGLQIFWLLVLVFGGHTLMKNALKRVVIQGG</sequence>
<feature type="transmembrane region" description="Helical" evidence="5">
    <location>
        <begin position="118"/>
        <end position="136"/>
    </location>
</feature>
<keyword evidence="4 5" id="KW-0472">Membrane</keyword>
<keyword evidence="2 5" id="KW-0812">Transmembrane</keyword>
<feature type="transmembrane region" description="Helical" evidence="5">
    <location>
        <begin position="183"/>
        <end position="202"/>
    </location>
</feature>
<evidence type="ECO:0000256" key="2">
    <source>
        <dbReference type="ARBA" id="ARBA00022692"/>
    </source>
</evidence>